<gene>
    <name evidence="2" type="ORF">C2S53_007625</name>
</gene>
<reference evidence="2 3" key="1">
    <citation type="journal article" date="2021" name="Nat. Commun.">
        <title>Incipient diploidization of the medicinal plant Perilla within 10,000 years.</title>
        <authorList>
            <person name="Zhang Y."/>
            <person name="Shen Q."/>
            <person name="Leng L."/>
            <person name="Zhang D."/>
            <person name="Chen S."/>
            <person name="Shi Y."/>
            <person name="Ning Z."/>
            <person name="Chen S."/>
        </authorList>
    </citation>
    <scope>NUCLEOTIDE SEQUENCE [LARGE SCALE GENOMIC DNA]</scope>
    <source>
        <strain evidence="3">cv. PC099</strain>
    </source>
</reference>
<keyword evidence="3" id="KW-1185">Reference proteome</keyword>
<evidence type="ECO:0000256" key="1">
    <source>
        <dbReference type="SAM" id="MobiDB-lite"/>
    </source>
</evidence>
<protein>
    <submittedName>
        <fullName evidence="2">Uncharacterized protein</fullName>
    </submittedName>
</protein>
<proteinExistence type="predicted"/>
<dbReference type="AlphaFoldDB" id="A0AAD4JEZ3"/>
<accession>A0AAD4JEZ3</accession>
<dbReference type="EMBL" id="SDAM02000075">
    <property type="protein sequence ID" value="KAH6832114.1"/>
    <property type="molecule type" value="Genomic_DNA"/>
</dbReference>
<name>A0AAD4JEZ3_PERFH</name>
<evidence type="ECO:0000313" key="2">
    <source>
        <dbReference type="EMBL" id="KAH6832114.1"/>
    </source>
</evidence>
<organism evidence="2 3">
    <name type="scientific">Perilla frutescens var. hirtella</name>
    <name type="common">Perilla citriodora</name>
    <name type="synonym">Perilla setoyensis</name>
    <dbReference type="NCBI Taxonomy" id="608512"/>
    <lineage>
        <taxon>Eukaryota</taxon>
        <taxon>Viridiplantae</taxon>
        <taxon>Streptophyta</taxon>
        <taxon>Embryophyta</taxon>
        <taxon>Tracheophyta</taxon>
        <taxon>Spermatophyta</taxon>
        <taxon>Magnoliopsida</taxon>
        <taxon>eudicotyledons</taxon>
        <taxon>Gunneridae</taxon>
        <taxon>Pentapetalae</taxon>
        <taxon>asterids</taxon>
        <taxon>lamiids</taxon>
        <taxon>Lamiales</taxon>
        <taxon>Lamiaceae</taxon>
        <taxon>Nepetoideae</taxon>
        <taxon>Elsholtzieae</taxon>
        <taxon>Perilla</taxon>
    </lineage>
</organism>
<feature type="compositionally biased region" description="Basic and acidic residues" evidence="1">
    <location>
        <begin position="1"/>
        <end position="13"/>
    </location>
</feature>
<dbReference type="Proteomes" id="UP001190926">
    <property type="component" value="Unassembled WGS sequence"/>
</dbReference>
<feature type="region of interest" description="Disordered" evidence="1">
    <location>
        <begin position="1"/>
        <end position="20"/>
    </location>
</feature>
<sequence>MPTRPPEGERIPLDPDDEELLLDDDCPPNAVAADDMKWEGSPSDKYFPCLVKSPDLSPSEAEKQAKCLPEYQVPNSSAYLDKRERNIQVILDSFEACKSLPGRIAYGANLELKPRRFQPLFPCFDWAGDQSVVVKLSTVPNAGPEMHESCCVQSKPGALGRTYCIGSSSKPPLNEVEARNAGAISSKIGSQMPACGIVQDTLAQDTAGADDDNMSG</sequence>
<evidence type="ECO:0000313" key="3">
    <source>
        <dbReference type="Proteomes" id="UP001190926"/>
    </source>
</evidence>
<comment type="caution">
    <text evidence="2">The sequence shown here is derived from an EMBL/GenBank/DDBJ whole genome shotgun (WGS) entry which is preliminary data.</text>
</comment>